<keyword evidence="2" id="KW-0472">Membrane</keyword>
<dbReference type="InterPro" id="IPR025315">
    <property type="entry name" value="DUF4220"/>
</dbReference>
<accession>A0ABC9BUU4</accession>
<organism evidence="4 5">
    <name type="scientific">Urochloa decumbens</name>
    <dbReference type="NCBI Taxonomy" id="240449"/>
    <lineage>
        <taxon>Eukaryota</taxon>
        <taxon>Viridiplantae</taxon>
        <taxon>Streptophyta</taxon>
        <taxon>Embryophyta</taxon>
        <taxon>Tracheophyta</taxon>
        <taxon>Spermatophyta</taxon>
        <taxon>Magnoliopsida</taxon>
        <taxon>Liliopsida</taxon>
        <taxon>Poales</taxon>
        <taxon>Poaceae</taxon>
        <taxon>PACMAD clade</taxon>
        <taxon>Panicoideae</taxon>
        <taxon>Panicodae</taxon>
        <taxon>Paniceae</taxon>
        <taxon>Melinidinae</taxon>
        <taxon>Urochloa</taxon>
    </lineage>
</organism>
<dbReference type="AlphaFoldDB" id="A0ABC9BUU4"/>
<feature type="region of interest" description="Disordered" evidence="1">
    <location>
        <begin position="711"/>
        <end position="741"/>
    </location>
</feature>
<dbReference type="EMBL" id="OZ075137">
    <property type="protein sequence ID" value="CAL5008581.1"/>
    <property type="molecule type" value="Genomic_DNA"/>
</dbReference>
<dbReference type="Pfam" id="PF04578">
    <property type="entry name" value="DUF594"/>
    <property type="match status" value="1"/>
</dbReference>
<evidence type="ECO:0000256" key="1">
    <source>
        <dbReference type="SAM" id="MobiDB-lite"/>
    </source>
</evidence>
<keyword evidence="5" id="KW-1185">Reference proteome</keyword>
<evidence type="ECO:0000256" key="2">
    <source>
        <dbReference type="SAM" id="Phobius"/>
    </source>
</evidence>
<evidence type="ECO:0000313" key="5">
    <source>
        <dbReference type="Proteomes" id="UP001497457"/>
    </source>
</evidence>
<dbReference type="PANTHER" id="PTHR31325">
    <property type="entry name" value="OS01G0798800 PROTEIN-RELATED"/>
    <property type="match status" value="1"/>
</dbReference>
<gene>
    <name evidence="4" type="ORF">URODEC1_LOCUS69062</name>
</gene>
<reference evidence="4 5" key="2">
    <citation type="submission" date="2024-10" db="EMBL/GenBank/DDBJ databases">
        <authorList>
            <person name="Ryan C."/>
        </authorList>
    </citation>
    <scope>NUCLEOTIDE SEQUENCE [LARGE SCALE GENOMIC DNA]</scope>
</reference>
<dbReference type="InterPro" id="IPR007658">
    <property type="entry name" value="DUF594"/>
</dbReference>
<feature type="domain" description="DUF4220" evidence="3">
    <location>
        <begin position="32"/>
        <end position="363"/>
    </location>
</feature>
<evidence type="ECO:0000313" key="4">
    <source>
        <dbReference type="EMBL" id="CAL5008581.1"/>
    </source>
</evidence>
<sequence length="761" mass="85751">MVVLSFVIQVFLLLTGRLRLRSINGLLRVSIWLAYVAADFVAVYALGHFSQYEEKYRLGRHSFGDASPLIWVPFLLVHLGGQDSITAYSLEDNNLWLRHLLNLVVQATLAMYVFSKSIHRINSDVVIPAAFVFVAGIIKYGERIWALRIGSRDGLGISRLKNMMPTEKQPPEETNPDDIYSSRATALYALQIVHLAQGLFVGRTILQLGNEAKQCFEKYFKTHGQAEEKLKIIEMELGMMFDLLYTKAMVLQRRSGRLLRRAAQISMVVAFVLFLQAERQPHNANNRANTVISYTLFVGAIFIEACSIAMEIASPWTRAHLKEGAFLRILSRSSKALSHVKSSILQCNKMQWLSSNYSIEQYNAADHDILHASTSKVECMVINALRLGKQWKNLKYHQRVVAQGIAKYFVEWFDKSPEERFNRLRRLGPRLNYTLCLPLRHAIYRLHIYTDLHISRHFKASDKSNHGDDVMVLKEQCEKLSNYMWHLTGANPSMVPVDVSVDDGKIGPETNKKKKTCGRLKILEEAAKALFKEVEPESACPFEPALENGGDLKQSLEDIREVWTRLLVYAAGKCSAELHARQLARGGELLTFVWLLMLHHGLGDAATEVKLLTSNDPRIAELGSVVSQGIGNFVPRPEQPRYAFDFCAPRRSGQADGPREGQLLQVVRTMQYVVPRFLAKRITETGQQMIGDLMNIMQQVVPGEQDVTTMSDAAEQDDGAGTSDNAEEETGEGTSREIGEEVVVASEVERQEHQEAQDSSN</sequence>
<feature type="transmembrane region" description="Helical" evidence="2">
    <location>
        <begin position="29"/>
        <end position="47"/>
    </location>
</feature>
<protein>
    <recommendedName>
        <fullName evidence="3">DUF4220 domain-containing protein</fullName>
    </recommendedName>
</protein>
<dbReference type="Proteomes" id="UP001497457">
    <property type="component" value="Chromosome 27b"/>
</dbReference>
<evidence type="ECO:0000259" key="3">
    <source>
        <dbReference type="Pfam" id="PF13968"/>
    </source>
</evidence>
<reference evidence="5" key="1">
    <citation type="submission" date="2024-06" db="EMBL/GenBank/DDBJ databases">
        <authorList>
            <person name="Ryan C."/>
        </authorList>
    </citation>
    <scope>NUCLEOTIDE SEQUENCE [LARGE SCALE GENOMIC DNA]</scope>
</reference>
<keyword evidence="2" id="KW-1133">Transmembrane helix</keyword>
<dbReference type="Pfam" id="PF13968">
    <property type="entry name" value="DUF4220"/>
    <property type="match status" value="1"/>
</dbReference>
<proteinExistence type="predicted"/>
<keyword evidence="2" id="KW-0812">Transmembrane</keyword>
<name>A0ABC9BUU4_9POAL</name>